<evidence type="ECO:0000313" key="2">
    <source>
        <dbReference type="EMBL" id="KAH9377891.1"/>
    </source>
</evidence>
<evidence type="ECO:0000313" key="3">
    <source>
        <dbReference type="Proteomes" id="UP000821853"/>
    </source>
</evidence>
<protein>
    <submittedName>
        <fullName evidence="2">Uncharacterized protein</fullName>
    </submittedName>
</protein>
<dbReference type="EMBL" id="JABSTR010000008">
    <property type="protein sequence ID" value="KAH9377891.1"/>
    <property type="molecule type" value="Genomic_DNA"/>
</dbReference>
<gene>
    <name evidence="2" type="ORF">HPB48_023109</name>
</gene>
<feature type="transmembrane region" description="Helical" evidence="1">
    <location>
        <begin position="71"/>
        <end position="94"/>
    </location>
</feature>
<keyword evidence="3" id="KW-1185">Reference proteome</keyword>
<proteinExistence type="predicted"/>
<dbReference type="VEuPathDB" id="VectorBase:HLOH_048990"/>
<dbReference type="AlphaFoldDB" id="A0A9J6GRT3"/>
<keyword evidence="1" id="KW-0812">Transmembrane</keyword>
<organism evidence="2 3">
    <name type="scientific">Haemaphysalis longicornis</name>
    <name type="common">Bush tick</name>
    <dbReference type="NCBI Taxonomy" id="44386"/>
    <lineage>
        <taxon>Eukaryota</taxon>
        <taxon>Metazoa</taxon>
        <taxon>Ecdysozoa</taxon>
        <taxon>Arthropoda</taxon>
        <taxon>Chelicerata</taxon>
        <taxon>Arachnida</taxon>
        <taxon>Acari</taxon>
        <taxon>Parasitiformes</taxon>
        <taxon>Ixodida</taxon>
        <taxon>Ixodoidea</taxon>
        <taxon>Ixodidae</taxon>
        <taxon>Haemaphysalinae</taxon>
        <taxon>Haemaphysalis</taxon>
    </lineage>
</organism>
<keyword evidence="1" id="KW-1133">Transmembrane helix</keyword>
<evidence type="ECO:0000256" key="1">
    <source>
        <dbReference type="SAM" id="Phobius"/>
    </source>
</evidence>
<sequence length="172" mass="18960">MAAMLAIPDFYVLAIVYFADEWTVAIHATTVVDYSRGKGALVEDTNYLQAYRALGELVGRLVLPFLSGRVPFVHCLFAAAGLVGSSITLFGMIFDQSFVCFATLNTLFRACLGYVFCMRSVLITNYLGLERLPLFFGFVGLALIPVSLGSPTILGEIKFFFVVLYHLLKQSC</sequence>
<reference evidence="2 3" key="1">
    <citation type="journal article" date="2020" name="Cell">
        <title>Large-Scale Comparative Analyses of Tick Genomes Elucidate Their Genetic Diversity and Vector Capacities.</title>
        <authorList>
            <consortium name="Tick Genome and Microbiome Consortium (TIGMIC)"/>
            <person name="Jia N."/>
            <person name="Wang J."/>
            <person name="Shi W."/>
            <person name="Du L."/>
            <person name="Sun Y."/>
            <person name="Zhan W."/>
            <person name="Jiang J.F."/>
            <person name="Wang Q."/>
            <person name="Zhang B."/>
            <person name="Ji P."/>
            <person name="Bell-Sakyi L."/>
            <person name="Cui X.M."/>
            <person name="Yuan T.T."/>
            <person name="Jiang B.G."/>
            <person name="Yang W.F."/>
            <person name="Lam T.T."/>
            <person name="Chang Q.C."/>
            <person name="Ding S.J."/>
            <person name="Wang X.J."/>
            <person name="Zhu J.G."/>
            <person name="Ruan X.D."/>
            <person name="Zhao L."/>
            <person name="Wei J.T."/>
            <person name="Ye R.Z."/>
            <person name="Que T.C."/>
            <person name="Du C.H."/>
            <person name="Zhou Y.H."/>
            <person name="Cheng J.X."/>
            <person name="Dai P.F."/>
            <person name="Guo W.B."/>
            <person name="Han X.H."/>
            <person name="Huang E.J."/>
            <person name="Li L.F."/>
            <person name="Wei W."/>
            <person name="Gao Y.C."/>
            <person name="Liu J.Z."/>
            <person name="Shao H.Z."/>
            <person name="Wang X."/>
            <person name="Wang C.C."/>
            <person name="Yang T.C."/>
            <person name="Huo Q.B."/>
            <person name="Li W."/>
            <person name="Chen H.Y."/>
            <person name="Chen S.E."/>
            <person name="Zhou L.G."/>
            <person name="Ni X.B."/>
            <person name="Tian J.H."/>
            <person name="Sheng Y."/>
            <person name="Liu T."/>
            <person name="Pan Y.S."/>
            <person name="Xia L.Y."/>
            <person name="Li J."/>
            <person name="Zhao F."/>
            <person name="Cao W.C."/>
        </authorList>
    </citation>
    <scope>NUCLEOTIDE SEQUENCE [LARGE SCALE GENOMIC DNA]</scope>
    <source>
        <strain evidence="2">HaeL-2018</strain>
    </source>
</reference>
<dbReference type="InterPro" id="IPR036259">
    <property type="entry name" value="MFS_trans_sf"/>
</dbReference>
<comment type="caution">
    <text evidence="2">The sequence shown here is derived from an EMBL/GenBank/DDBJ whole genome shotgun (WGS) entry which is preliminary data.</text>
</comment>
<dbReference type="Proteomes" id="UP000821853">
    <property type="component" value="Unassembled WGS sequence"/>
</dbReference>
<feature type="transmembrane region" description="Helical" evidence="1">
    <location>
        <begin position="106"/>
        <end position="129"/>
    </location>
</feature>
<dbReference type="SUPFAM" id="SSF103473">
    <property type="entry name" value="MFS general substrate transporter"/>
    <property type="match status" value="1"/>
</dbReference>
<accession>A0A9J6GRT3</accession>
<dbReference type="OrthoDB" id="6434658at2759"/>
<feature type="transmembrane region" description="Helical" evidence="1">
    <location>
        <begin position="135"/>
        <end position="168"/>
    </location>
</feature>
<keyword evidence="1" id="KW-0472">Membrane</keyword>
<name>A0A9J6GRT3_HAELO</name>